<evidence type="ECO:0000256" key="5">
    <source>
        <dbReference type="ARBA" id="ARBA00022679"/>
    </source>
</evidence>
<keyword evidence="9" id="KW-0472">Membrane</keyword>
<evidence type="ECO:0000256" key="4">
    <source>
        <dbReference type="ARBA" id="ARBA00022527"/>
    </source>
</evidence>
<comment type="catalytic activity">
    <reaction evidence="12">
        <text>L-seryl-[protein] + ATP = O-phospho-L-seryl-[protein] + ADP + H(+)</text>
        <dbReference type="Rhea" id="RHEA:17989"/>
        <dbReference type="Rhea" id="RHEA-COMP:9863"/>
        <dbReference type="Rhea" id="RHEA-COMP:11604"/>
        <dbReference type="ChEBI" id="CHEBI:15378"/>
        <dbReference type="ChEBI" id="CHEBI:29999"/>
        <dbReference type="ChEBI" id="CHEBI:30616"/>
        <dbReference type="ChEBI" id="CHEBI:83421"/>
        <dbReference type="ChEBI" id="CHEBI:456216"/>
        <dbReference type="EC" id="2.7.11.1"/>
    </reaction>
</comment>
<organism evidence="16 17">
    <name type="scientific">Brassica cretica</name>
    <name type="common">Mustard</name>
    <dbReference type="NCBI Taxonomy" id="69181"/>
    <lineage>
        <taxon>Eukaryota</taxon>
        <taxon>Viridiplantae</taxon>
        <taxon>Streptophyta</taxon>
        <taxon>Embryophyta</taxon>
        <taxon>Tracheophyta</taxon>
        <taxon>Spermatophyta</taxon>
        <taxon>Magnoliopsida</taxon>
        <taxon>eudicotyledons</taxon>
        <taxon>Gunneridae</taxon>
        <taxon>Pentapetalae</taxon>
        <taxon>rosids</taxon>
        <taxon>malvids</taxon>
        <taxon>Brassicales</taxon>
        <taxon>Brassicaceae</taxon>
        <taxon>Brassiceae</taxon>
        <taxon>Brassica</taxon>
    </lineage>
</organism>
<dbReference type="EC" id="2.7.11.1" evidence="2"/>
<feature type="compositionally biased region" description="Polar residues" evidence="13">
    <location>
        <begin position="211"/>
        <end position="224"/>
    </location>
</feature>
<dbReference type="PROSITE" id="PS00108">
    <property type="entry name" value="PROTEIN_KINASE_ST"/>
    <property type="match status" value="1"/>
</dbReference>
<evidence type="ECO:0000256" key="12">
    <source>
        <dbReference type="ARBA" id="ARBA00048679"/>
    </source>
</evidence>
<feature type="chain" id="PRO_5035816030" description="non-specific serine/threonine protein kinase" evidence="14">
    <location>
        <begin position="17"/>
        <end position="360"/>
    </location>
</feature>
<dbReference type="GO" id="GO:0005524">
    <property type="term" value="F:ATP binding"/>
    <property type="evidence" value="ECO:0007669"/>
    <property type="project" value="UniProtKB-KW"/>
</dbReference>
<evidence type="ECO:0000256" key="13">
    <source>
        <dbReference type="SAM" id="MobiDB-lite"/>
    </source>
</evidence>
<evidence type="ECO:0000313" key="17">
    <source>
        <dbReference type="Proteomes" id="UP000712600"/>
    </source>
</evidence>
<keyword evidence="8" id="KW-0067">ATP-binding</keyword>
<dbReference type="Proteomes" id="UP000712600">
    <property type="component" value="Unassembled WGS sequence"/>
</dbReference>
<keyword evidence="7" id="KW-0418">Kinase</keyword>
<keyword evidence="14" id="KW-0732">Signal</keyword>
<feature type="domain" description="Protein kinase" evidence="15">
    <location>
        <begin position="1"/>
        <end position="231"/>
    </location>
</feature>
<dbReference type="AlphaFoldDB" id="A0A8S9P6E5"/>
<evidence type="ECO:0000256" key="14">
    <source>
        <dbReference type="SAM" id="SignalP"/>
    </source>
</evidence>
<feature type="signal peptide" evidence="14">
    <location>
        <begin position="1"/>
        <end position="16"/>
    </location>
</feature>
<dbReference type="Gene3D" id="1.10.510.10">
    <property type="entry name" value="Transferase(Phosphotransferase) domain 1"/>
    <property type="match status" value="1"/>
</dbReference>
<keyword evidence="10" id="KW-0449">Lipoprotein</keyword>
<dbReference type="PANTHER" id="PTHR47985:SF4">
    <property type="entry name" value="SERINE_THREONINE-PROTEIN KINASE PBL27"/>
    <property type="match status" value="1"/>
</dbReference>
<comment type="caution">
    <text evidence="16">The sequence shown here is derived from an EMBL/GenBank/DDBJ whole genome shotgun (WGS) entry which is preliminary data.</text>
</comment>
<dbReference type="SUPFAM" id="SSF56112">
    <property type="entry name" value="Protein kinase-like (PK-like)"/>
    <property type="match status" value="1"/>
</dbReference>
<evidence type="ECO:0000256" key="6">
    <source>
        <dbReference type="ARBA" id="ARBA00022741"/>
    </source>
</evidence>
<dbReference type="PANTHER" id="PTHR47985">
    <property type="entry name" value="OS07G0668900 PROTEIN"/>
    <property type="match status" value="1"/>
</dbReference>
<accession>A0A8S9P6E5</accession>
<evidence type="ECO:0000256" key="11">
    <source>
        <dbReference type="ARBA" id="ARBA00047899"/>
    </source>
</evidence>
<protein>
    <recommendedName>
        <fullName evidence="2">non-specific serine/threonine protein kinase</fullName>
        <ecNumber evidence="2">2.7.11.1</ecNumber>
    </recommendedName>
</protein>
<feature type="compositionally biased region" description="Basic and acidic residues" evidence="13">
    <location>
        <begin position="264"/>
        <end position="275"/>
    </location>
</feature>
<comment type="catalytic activity">
    <reaction evidence="11">
        <text>L-threonyl-[protein] + ATP = O-phospho-L-threonyl-[protein] + ADP + H(+)</text>
        <dbReference type="Rhea" id="RHEA:46608"/>
        <dbReference type="Rhea" id="RHEA-COMP:11060"/>
        <dbReference type="Rhea" id="RHEA-COMP:11605"/>
        <dbReference type="ChEBI" id="CHEBI:15378"/>
        <dbReference type="ChEBI" id="CHEBI:30013"/>
        <dbReference type="ChEBI" id="CHEBI:30616"/>
        <dbReference type="ChEBI" id="CHEBI:61977"/>
        <dbReference type="ChEBI" id="CHEBI:456216"/>
        <dbReference type="EC" id="2.7.11.1"/>
    </reaction>
</comment>
<dbReference type="InterPro" id="IPR011009">
    <property type="entry name" value="Kinase-like_dom_sf"/>
</dbReference>
<dbReference type="FunFam" id="1.10.510.10:FF:001023">
    <property type="entry name" value="Os07g0541700 protein"/>
    <property type="match status" value="1"/>
</dbReference>
<evidence type="ECO:0000259" key="15">
    <source>
        <dbReference type="PROSITE" id="PS50011"/>
    </source>
</evidence>
<sequence>MARGFVVIWNICWVWSGQLSDLMSESEGRLFNVSWLKLKNKKNDLPPGKEPLDWNTRMTIAAGAAKGLEYLHDKANPPVIYRDLKSSNILLGDGYHPKLSDFGLAKLGPVGDKTHVSTRVMGTYGYCAPEYAMTGQLTLKSDVYSFGVARPLFKDRRKFPKMADPSLQGRYPMRGLYQALAVAAMCLQEQAATRPLIGDVVTALTYLASQTFDPNAPNGQNSRSGVGPPFIRTRDERRSLGDGSSLDSPAETRSRLGSPGTHKNSPDYRRRDMVREVNAGSEAGSEAGGGSGRKWGFSDVEGTESQRGSPASVGRGGRGTPRNRDLDRERAVAEAKVWGENWRERKRGTNGPGSFDSSND</sequence>
<keyword evidence="3" id="KW-1003">Cell membrane</keyword>
<keyword evidence="5" id="KW-0808">Transferase</keyword>
<dbReference type="InterPro" id="IPR000719">
    <property type="entry name" value="Prot_kinase_dom"/>
</dbReference>
<dbReference type="EMBL" id="QGKX02001521">
    <property type="protein sequence ID" value="KAF3513104.1"/>
    <property type="molecule type" value="Genomic_DNA"/>
</dbReference>
<dbReference type="InterPro" id="IPR008271">
    <property type="entry name" value="Ser/Thr_kinase_AS"/>
</dbReference>
<dbReference type="PROSITE" id="PS50011">
    <property type="entry name" value="PROTEIN_KINASE_DOM"/>
    <property type="match status" value="1"/>
</dbReference>
<keyword evidence="4" id="KW-0723">Serine/threonine-protein kinase</keyword>
<feature type="compositionally biased region" description="Basic and acidic residues" evidence="13">
    <location>
        <begin position="322"/>
        <end position="333"/>
    </location>
</feature>
<dbReference type="GO" id="GO:0004674">
    <property type="term" value="F:protein serine/threonine kinase activity"/>
    <property type="evidence" value="ECO:0007669"/>
    <property type="project" value="UniProtKB-KW"/>
</dbReference>
<proteinExistence type="predicted"/>
<dbReference type="GO" id="GO:0005886">
    <property type="term" value="C:plasma membrane"/>
    <property type="evidence" value="ECO:0007669"/>
    <property type="project" value="UniProtKB-SubCell"/>
</dbReference>
<evidence type="ECO:0000256" key="7">
    <source>
        <dbReference type="ARBA" id="ARBA00022777"/>
    </source>
</evidence>
<gene>
    <name evidence="16" type="ORF">F2Q69_00000777</name>
</gene>
<feature type="region of interest" description="Disordered" evidence="13">
    <location>
        <begin position="211"/>
        <end position="360"/>
    </location>
</feature>
<dbReference type="SMART" id="SM00220">
    <property type="entry name" value="S_TKc"/>
    <property type="match status" value="1"/>
</dbReference>
<name>A0A8S9P6E5_BRACR</name>
<reference evidence="16" key="1">
    <citation type="submission" date="2019-12" db="EMBL/GenBank/DDBJ databases">
        <title>Genome sequencing and annotation of Brassica cretica.</title>
        <authorList>
            <person name="Studholme D.J."/>
            <person name="Sarris P."/>
        </authorList>
    </citation>
    <scope>NUCLEOTIDE SEQUENCE</scope>
    <source>
        <strain evidence="16">PFS-109/04</strain>
        <tissue evidence="16">Leaf</tissue>
    </source>
</reference>
<evidence type="ECO:0000256" key="10">
    <source>
        <dbReference type="ARBA" id="ARBA00023288"/>
    </source>
</evidence>
<evidence type="ECO:0000313" key="16">
    <source>
        <dbReference type="EMBL" id="KAF3513104.1"/>
    </source>
</evidence>
<evidence type="ECO:0000256" key="8">
    <source>
        <dbReference type="ARBA" id="ARBA00022840"/>
    </source>
</evidence>
<evidence type="ECO:0000256" key="9">
    <source>
        <dbReference type="ARBA" id="ARBA00023136"/>
    </source>
</evidence>
<dbReference type="Pfam" id="PF00069">
    <property type="entry name" value="Pkinase"/>
    <property type="match status" value="1"/>
</dbReference>
<comment type="subcellular location">
    <subcellularLocation>
        <location evidence="1">Cell membrane</location>
        <topology evidence="1">Lipid-anchor</topology>
    </subcellularLocation>
</comment>
<evidence type="ECO:0000256" key="3">
    <source>
        <dbReference type="ARBA" id="ARBA00022475"/>
    </source>
</evidence>
<evidence type="ECO:0000256" key="2">
    <source>
        <dbReference type="ARBA" id="ARBA00012513"/>
    </source>
</evidence>
<evidence type="ECO:0000256" key="1">
    <source>
        <dbReference type="ARBA" id="ARBA00004193"/>
    </source>
</evidence>
<keyword evidence="6" id="KW-0547">Nucleotide-binding</keyword>